<keyword evidence="3" id="KW-1185">Reference proteome</keyword>
<dbReference type="EMBL" id="MCRJ01000058">
    <property type="protein sequence ID" value="ODN70188.1"/>
    <property type="molecule type" value="Genomic_DNA"/>
</dbReference>
<accession>A0A1E3H1I0</accession>
<reference evidence="2 3" key="1">
    <citation type="submission" date="2016-07" db="EMBL/GenBank/DDBJ databases">
        <title>Draft Genome Sequence of Methylobrevis pamukkalensis PK2.</title>
        <authorList>
            <person name="Vasilenko O.V."/>
            <person name="Doronina N.V."/>
            <person name="Shmareva M.N."/>
            <person name="Tarlachkov S.V."/>
            <person name="Mustakhimov I."/>
            <person name="Trotsenko Y.A."/>
        </authorList>
    </citation>
    <scope>NUCLEOTIDE SEQUENCE [LARGE SCALE GENOMIC DNA]</scope>
    <source>
        <strain evidence="2 3">PK2</strain>
    </source>
</reference>
<dbReference type="OrthoDB" id="7932200at2"/>
<keyword evidence="1" id="KW-0472">Membrane</keyword>
<dbReference type="RefSeq" id="WP_069307069.1">
    <property type="nucleotide sequence ID" value="NZ_MCRJ01000058.1"/>
</dbReference>
<organism evidence="2 3">
    <name type="scientific">Methylobrevis pamukkalensis</name>
    <dbReference type="NCBI Taxonomy" id="1439726"/>
    <lineage>
        <taxon>Bacteria</taxon>
        <taxon>Pseudomonadati</taxon>
        <taxon>Pseudomonadota</taxon>
        <taxon>Alphaproteobacteria</taxon>
        <taxon>Hyphomicrobiales</taxon>
        <taxon>Pleomorphomonadaceae</taxon>
        <taxon>Methylobrevis</taxon>
    </lineage>
</organism>
<keyword evidence="1" id="KW-0812">Transmembrane</keyword>
<name>A0A1E3H1I0_9HYPH</name>
<dbReference type="Proteomes" id="UP000094622">
    <property type="component" value="Unassembled WGS sequence"/>
</dbReference>
<feature type="transmembrane region" description="Helical" evidence="1">
    <location>
        <begin position="29"/>
        <end position="48"/>
    </location>
</feature>
<feature type="transmembrane region" description="Helical" evidence="1">
    <location>
        <begin position="5"/>
        <end position="23"/>
    </location>
</feature>
<evidence type="ECO:0000313" key="3">
    <source>
        <dbReference type="Proteomes" id="UP000094622"/>
    </source>
</evidence>
<sequence>MGGLGYVGVMITCLGWLMLFVGGGDVYNLHLGAIAQCAIVTGLLIMVYDGVVRGADRIAAALGRRAAAIVPIEQPSTGPDGEVVPARVVSHSVDADEFGVIVRRGDVKGRNYRQYEDGSVVVDTKYGPEKFGSLRAARLAF</sequence>
<gene>
    <name evidence="2" type="ORF">A6302_02462</name>
</gene>
<protein>
    <submittedName>
        <fullName evidence="2">Uncharacterized protein</fullName>
    </submittedName>
</protein>
<proteinExistence type="predicted"/>
<dbReference type="AlphaFoldDB" id="A0A1E3H1I0"/>
<evidence type="ECO:0000256" key="1">
    <source>
        <dbReference type="SAM" id="Phobius"/>
    </source>
</evidence>
<keyword evidence="1" id="KW-1133">Transmembrane helix</keyword>
<evidence type="ECO:0000313" key="2">
    <source>
        <dbReference type="EMBL" id="ODN70188.1"/>
    </source>
</evidence>
<comment type="caution">
    <text evidence="2">The sequence shown here is derived from an EMBL/GenBank/DDBJ whole genome shotgun (WGS) entry which is preliminary data.</text>
</comment>